<evidence type="ECO:0000256" key="9">
    <source>
        <dbReference type="SAM" id="SignalP"/>
    </source>
</evidence>
<dbReference type="InterPro" id="IPR036909">
    <property type="entry name" value="Cyt_c-like_dom_sf"/>
</dbReference>
<evidence type="ECO:0000313" key="11">
    <source>
        <dbReference type="EMBL" id="GLR66555.1"/>
    </source>
</evidence>
<proteinExistence type="predicted"/>
<dbReference type="InterPro" id="IPR009056">
    <property type="entry name" value="Cyt_c-like_dom"/>
</dbReference>
<comment type="cofactor">
    <cofactor evidence="1">
        <name>heme c</name>
        <dbReference type="ChEBI" id="CHEBI:61717"/>
    </cofactor>
</comment>
<evidence type="ECO:0000256" key="2">
    <source>
        <dbReference type="ARBA" id="ARBA00022448"/>
    </source>
</evidence>
<dbReference type="RefSeq" id="WP_284257253.1">
    <property type="nucleotide sequence ID" value="NZ_BSOS01000025.1"/>
</dbReference>
<dbReference type="InterPro" id="IPR051459">
    <property type="entry name" value="Cytochrome_c-type_DH"/>
</dbReference>
<name>A0ABQ6A5H8_9PROT</name>
<feature type="signal peptide" evidence="9">
    <location>
        <begin position="1"/>
        <end position="33"/>
    </location>
</feature>
<evidence type="ECO:0000259" key="10">
    <source>
        <dbReference type="PROSITE" id="PS51007"/>
    </source>
</evidence>
<evidence type="ECO:0000256" key="7">
    <source>
        <dbReference type="ARBA" id="ARBA00023004"/>
    </source>
</evidence>
<accession>A0ABQ6A5H8</accession>
<evidence type="ECO:0000256" key="5">
    <source>
        <dbReference type="ARBA" id="ARBA00022723"/>
    </source>
</evidence>
<dbReference type="SUPFAM" id="SSF46626">
    <property type="entry name" value="Cytochrome c"/>
    <property type="match status" value="1"/>
</dbReference>
<keyword evidence="4" id="KW-0679">Respiratory chain</keyword>
<evidence type="ECO:0000256" key="8">
    <source>
        <dbReference type="PROSITE-ProRule" id="PRU00433"/>
    </source>
</evidence>
<dbReference type="Pfam" id="PF00034">
    <property type="entry name" value="Cytochrom_C"/>
    <property type="match status" value="1"/>
</dbReference>
<dbReference type="InterPro" id="IPR008168">
    <property type="entry name" value="Cyt_C_IC"/>
</dbReference>
<dbReference type="PROSITE" id="PS51007">
    <property type="entry name" value="CYTC"/>
    <property type="match status" value="1"/>
</dbReference>
<keyword evidence="9" id="KW-0732">Signal</keyword>
<evidence type="ECO:0000256" key="3">
    <source>
        <dbReference type="ARBA" id="ARBA00022617"/>
    </source>
</evidence>
<evidence type="ECO:0000256" key="1">
    <source>
        <dbReference type="ARBA" id="ARBA00001926"/>
    </source>
</evidence>
<dbReference type="Proteomes" id="UP001156641">
    <property type="component" value="Unassembled WGS sequence"/>
</dbReference>
<dbReference type="PRINTS" id="PR00605">
    <property type="entry name" value="CYTCHROMECIC"/>
</dbReference>
<keyword evidence="5 8" id="KW-0479">Metal-binding</keyword>
<keyword evidence="12" id="KW-1185">Reference proteome</keyword>
<dbReference type="EMBL" id="BSOS01000025">
    <property type="protein sequence ID" value="GLR66555.1"/>
    <property type="molecule type" value="Genomic_DNA"/>
</dbReference>
<evidence type="ECO:0000256" key="4">
    <source>
        <dbReference type="ARBA" id="ARBA00022660"/>
    </source>
</evidence>
<keyword evidence="7 8" id="KW-0408">Iron</keyword>
<keyword evidence="2" id="KW-0813">Transport</keyword>
<comment type="caution">
    <text evidence="11">The sequence shown here is derived from an EMBL/GenBank/DDBJ whole genome shotgun (WGS) entry which is preliminary data.</text>
</comment>
<protein>
    <recommendedName>
        <fullName evidence="10">Cytochrome c domain-containing protein</fullName>
    </recommendedName>
</protein>
<dbReference type="Gene3D" id="1.10.760.10">
    <property type="entry name" value="Cytochrome c-like domain"/>
    <property type="match status" value="1"/>
</dbReference>
<feature type="domain" description="Cytochrome c" evidence="10">
    <location>
        <begin position="43"/>
        <end position="136"/>
    </location>
</feature>
<gene>
    <name evidence="11" type="ORF">GCM10010909_12350</name>
</gene>
<reference evidence="12" key="1">
    <citation type="journal article" date="2019" name="Int. J. Syst. Evol. Microbiol.">
        <title>The Global Catalogue of Microorganisms (GCM) 10K type strain sequencing project: providing services to taxonomists for standard genome sequencing and annotation.</title>
        <authorList>
            <consortium name="The Broad Institute Genomics Platform"/>
            <consortium name="The Broad Institute Genome Sequencing Center for Infectious Disease"/>
            <person name="Wu L."/>
            <person name="Ma J."/>
        </authorList>
    </citation>
    <scope>NUCLEOTIDE SEQUENCE [LARGE SCALE GENOMIC DNA]</scope>
    <source>
        <strain evidence="12">NBRC 112502</strain>
    </source>
</reference>
<evidence type="ECO:0000313" key="12">
    <source>
        <dbReference type="Proteomes" id="UP001156641"/>
    </source>
</evidence>
<keyword evidence="3 8" id="KW-0349">Heme</keyword>
<dbReference type="PANTHER" id="PTHR35008">
    <property type="entry name" value="BLL4482 PROTEIN-RELATED"/>
    <property type="match status" value="1"/>
</dbReference>
<feature type="chain" id="PRO_5045716591" description="Cytochrome c domain-containing protein" evidence="9">
    <location>
        <begin position="34"/>
        <end position="137"/>
    </location>
</feature>
<sequence length="137" mass="14477">MLIQRTPKQKTRGAALPLTALLVCTGLAWPALAQTTAPQTTSSQLATGAKLFAANCASCHRADGSGGMKFGNAVSADLRAPGLETTYKSSDKLLLRAILEAKDEDGDRLDQPMPAWKGRLTTADAEAIIAYLHTLHS</sequence>
<dbReference type="PANTHER" id="PTHR35008:SF4">
    <property type="entry name" value="BLL4482 PROTEIN"/>
    <property type="match status" value="1"/>
</dbReference>
<keyword evidence="6" id="KW-0249">Electron transport</keyword>
<evidence type="ECO:0000256" key="6">
    <source>
        <dbReference type="ARBA" id="ARBA00022982"/>
    </source>
</evidence>
<organism evidence="11 12">
    <name type="scientific">Acidocella aquatica</name>
    <dbReference type="NCBI Taxonomy" id="1922313"/>
    <lineage>
        <taxon>Bacteria</taxon>
        <taxon>Pseudomonadati</taxon>
        <taxon>Pseudomonadota</taxon>
        <taxon>Alphaproteobacteria</taxon>
        <taxon>Acetobacterales</taxon>
        <taxon>Acidocellaceae</taxon>
        <taxon>Acidocella</taxon>
    </lineage>
</organism>